<evidence type="ECO:0000313" key="7">
    <source>
        <dbReference type="Proteomes" id="UP000321296"/>
    </source>
</evidence>
<proteinExistence type="predicted"/>
<dbReference type="EMBL" id="CP042383">
    <property type="protein sequence ID" value="QEA42557.1"/>
    <property type="molecule type" value="Genomic_DNA"/>
</dbReference>
<name>A0A5B8T2H4_LEUPS</name>
<dbReference type="Proteomes" id="UP000321296">
    <property type="component" value="Chromosome"/>
</dbReference>
<protein>
    <submittedName>
        <fullName evidence="5 6">Winged helix-turn-helix transcriptional regulator</fullName>
    </submittedName>
</protein>
<evidence type="ECO:0000259" key="4">
    <source>
        <dbReference type="PROSITE" id="PS50995"/>
    </source>
</evidence>
<gene>
    <name evidence="6" type="ORF">FGL85_08640</name>
    <name evidence="5" type="ORF">P1N92_05555</name>
</gene>
<dbReference type="GO" id="GO:0003700">
    <property type="term" value="F:DNA-binding transcription factor activity"/>
    <property type="evidence" value="ECO:0007669"/>
    <property type="project" value="InterPro"/>
</dbReference>
<keyword evidence="8" id="KW-1185">Reference proteome</keyword>
<dbReference type="SUPFAM" id="SSF46785">
    <property type="entry name" value="Winged helix' DNA-binding domain"/>
    <property type="match status" value="1"/>
</dbReference>
<evidence type="ECO:0000256" key="3">
    <source>
        <dbReference type="ARBA" id="ARBA00023163"/>
    </source>
</evidence>
<dbReference type="AlphaFoldDB" id="A0A5B8T2H4"/>
<dbReference type="InterPro" id="IPR036390">
    <property type="entry name" value="WH_DNA-bd_sf"/>
</dbReference>
<dbReference type="PANTHER" id="PTHR42756">
    <property type="entry name" value="TRANSCRIPTIONAL REGULATOR, MARR"/>
    <property type="match status" value="1"/>
</dbReference>
<dbReference type="GO" id="GO:0003677">
    <property type="term" value="F:DNA binding"/>
    <property type="evidence" value="ECO:0007669"/>
    <property type="project" value="UniProtKB-KW"/>
</dbReference>
<dbReference type="SMART" id="SM00347">
    <property type="entry name" value="HTH_MARR"/>
    <property type="match status" value="1"/>
</dbReference>
<evidence type="ECO:0000313" key="8">
    <source>
        <dbReference type="Proteomes" id="UP001529201"/>
    </source>
</evidence>
<evidence type="ECO:0000313" key="5">
    <source>
        <dbReference type="EMBL" id="MDG9733586.1"/>
    </source>
</evidence>
<dbReference type="PANTHER" id="PTHR42756:SF1">
    <property type="entry name" value="TRANSCRIPTIONAL REPRESSOR OF EMRAB OPERON"/>
    <property type="match status" value="1"/>
</dbReference>
<organism evidence="6 7">
    <name type="scientific">Leuconostoc pseudomesenteroides</name>
    <dbReference type="NCBI Taxonomy" id="33968"/>
    <lineage>
        <taxon>Bacteria</taxon>
        <taxon>Bacillati</taxon>
        <taxon>Bacillota</taxon>
        <taxon>Bacilli</taxon>
        <taxon>Lactobacillales</taxon>
        <taxon>Lactobacillaceae</taxon>
        <taxon>Leuconostoc</taxon>
    </lineage>
</organism>
<feature type="domain" description="HTH marR-type" evidence="4">
    <location>
        <begin position="1"/>
        <end position="132"/>
    </location>
</feature>
<dbReference type="GeneID" id="64344811"/>
<reference evidence="5 8" key="2">
    <citation type="submission" date="2023-02" db="EMBL/GenBank/DDBJ databases">
        <title>Antimicrobial susceptibility testing and tentative epidemiological cut-off values for Lactobacillaceae family species intended for ingestion.</title>
        <authorList>
            <person name="Noehr-Meldgaard K."/>
            <person name="Struve C."/>
            <person name="Ingmer H."/>
            <person name="Koza A."/>
            <person name="Al-Nakeeb K."/>
            <person name="Agersoe Y."/>
        </authorList>
    </citation>
    <scope>NUCLEOTIDE SEQUENCE [LARGE SCALE GENOMIC DNA]</scope>
    <source>
        <strain evidence="5 8">DSM 20193</strain>
    </source>
</reference>
<accession>A0A5B8T2H4</accession>
<evidence type="ECO:0000256" key="1">
    <source>
        <dbReference type="ARBA" id="ARBA00023015"/>
    </source>
</evidence>
<dbReference type="RefSeq" id="WP_010294030.1">
    <property type="nucleotide sequence ID" value="NZ_CP042383.1"/>
</dbReference>
<evidence type="ECO:0000256" key="2">
    <source>
        <dbReference type="ARBA" id="ARBA00023125"/>
    </source>
</evidence>
<keyword evidence="2" id="KW-0238">DNA-binding</keyword>
<dbReference type="KEGG" id="lpse:FGL85_08640"/>
<keyword evidence="1" id="KW-0805">Transcription regulation</keyword>
<dbReference type="PRINTS" id="PR00598">
    <property type="entry name" value="HTHMARR"/>
</dbReference>
<dbReference type="InterPro" id="IPR036388">
    <property type="entry name" value="WH-like_DNA-bd_sf"/>
</dbReference>
<dbReference type="InterPro" id="IPR000835">
    <property type="entry name" value="HTH_MarR-typ"/>
</dbReference>
<evidence type="ECO:0000313" key="6">
    <source>
        <dbReference type="EMBL" id="QEA42557.1"/>
    </source>
</evidence>
<dbReference type="Proteomes" id="UP001529201">
    <property type="component" value="Unassembled WGS sequence"/>
</dbReference>
<dbReference type="Pfam" id="PF12802">
    <property type="entry name" value="MarR_2"/>
    <property type="match status" value="1"/>
</dbReference>
<sequence length="144" mass="16536">MDNKLKKILSELQCELVAERNLVNPEAVSWLQYDILSLLRIKAYLPKELSKHLGISKSKLSKNLAGLHTLGYISQKPDLLDRREMITDLTEKGQKFLTETDNKHNELLVDAQASLTNEEQQLFAQLSEKFVSELRERRLSNGTK</sequence>
<reference evidence="6 7" key="1">
    <citation type="submission" date="2019-06" db="EMBL/GenBank/DDBJ databases">
        <title>Genome analyses of bacteria isolated from kimchi.</title>
        <authorList>
            <person name="Lee S."/>
            <person name="Ahn S."/>
            <person name="Roh S."/>
        </authorList>
    </citation>
    <scope>NUCLEOTIDE SEQUENCE [LARGE SCALE GENOMIC DNA]</scope>
    <source>
        <strain evidence="6 7">CBA3630</strain>
    </source>
</reference>
<dbReference type="PROSITE" id="PS50995">
    <property type="entry name" value="HTH_MARR_2"/>
    <property type="match status" value="1"/>
</dbReference>
<dbReference type="Gene3D" id="1.10.10.10">
    <property type="entry name" value="Winged helix-like DNA-binding domain superfamily/Winged helix DNA-binding domain"/>
    <property type="match status" value="1"/>
</dbReference>
<keyword evidence="3" id="KW-0804">Transcription</keyword>
<dbReference type="EMBL" id="JARGDN010000004">
    <property type="protein sequence ID" value="MDG9733586.1"/>
    <property type="molecule type" value="Genomic_DNA"/>
</dbReference>